<dbReference type="PANTHER" id="PTHR43077:SF5">
    <property type="entry name" value="PHAGE INFECTION PROTEIN"/>
    <property type="match status" value="1"/>
</dbReference>
<evidence type="ECO:0000256" key="1">
    <source>
        <dbReference type="ARBA" id="ARBA00004141"/>
    </source>
</evidence>
<feature type="transmembrane region" description="Helical" evidence="6">
    <location>
        <begin position="665"/>
        <end position="685"/>
    </location>
</feature>
<dbReference type="Gene3D" id="1.10.287.950">
    <property type="entry name" value="Methyl-accepting chemotaxis protein"/>
    <property type="match status" value="2"/>
</dbReference>
<dbReference type="Proteomes" id="UP001596186">
    <property type="component" value="Unassembled WGS sequence"/>
</dbReference>
<protein>
    <submittedName>
        <fullName evidence="7">YhgE/Pip family protein</fullName>
    </submittedName>
</protein>
<evidence type="ECO:0000256" key="4">
    <source>
        <dbReference type="ARBA" id="ARBA00023136"/>
    </source>
</evidence>
<dbReference type="SUPFAM" id="SSF101967">
    <property type="entry name" value="Adhesin YadA, collagen-binding domain"/>
    <property type="match status" value="1"/>
</dbReference>
<dbReference type="InterPro" id="IPR017501">
    <property type="entry name" value="Phage_infect_YhgE_C"/>
</dbReference>
<comment type="caution">
    <text evidence="7">The sequence shown here is derived from an EMBL/GenBank/DDBJ whole genome shotgun (WGS) entry which is preliminary data.</text>
</comment>
<dbReference type="Gene3D" id="3.40.1710.10">
    <property type="entry name" value="abc type-2 transporter like domain"/>
    <property type="match status" value="1"/>
</dbReference>
<feature type="transmembrane region" description="Helical" evidence="6">
    <location>
        <begin position="765"/>
        <end position="784"/>
    </location>
</feature>
<feature type="compositionally biased region" description="Polar residues" evidence="5">
    <location>
        <begin position="639"/>
        <end position="650"/>
    </location>
</feature>
<evidence type="ECO:0000256" key="3">
    <source>
        <dbReference type="ARBA" id="ARBA00022989"/>
    </source>
</evidence>
<keyword evidence="3 6" id="KW-1133">Transmembrane helix</keyword>
<comment type="subcellular location">
    <subcellularLocation>
        <location evidence="1">Membrane</location>
        <topology evidence="1">Multi-pass membrane protein</topology>
    </subcellularLocation>
</comment>
<feature type="transmembrane region" description="Helical" evidence="6">
    <location>
        <begin position="705"/>
        <end position="723"/>
    </location>
</feature>
<reference evidence="8" key="1">
    <citation type="journal article" date="2019" name="Int. J. Syst. Evol. Microbiol.">
        <title>The Global Catalogue of Microorganisms (GCM) 10K type strain sequencing project: providing services to taxonomists for standard genome sequencing and annotation.</title>
        <authorList>
            <consortium name="The Broad Institute Genomics Platform"/>
            <consortium name="The Broad Institute Genome Sequencing Center for Infectious Disease"/>
            <person name="Wu L."/>
            <person name="Ma J."/>
        </authorList>
    </citation>
    <scope>NUCLEOTIDE SEQUENCE [LARGE SCALE GENOMIC DNA]</scope>
    <source>
        <strain evidence="8">CCM 8895</strain>
    </source>
</reference>
<dbReference type="NCBIfam" id="TIGR03062">
    <property type="entry name" value="pip_yhgE_Cterm"/>
    <property type="match status" value="1"/>
</dbReference>
<dbReference type="NCBIfam" id="TIGR03057">
    <property type="entry name" value="xxxLxxG_by_4"/>
    <property type="match status" value="11"/>
</dbReference>
<evidence type="ECO:0000256" key="2">
    <source>
        <dbReference type="ARBA" id="ARBA00022692"/>
    </source>
</evidence>
<feature type="transmembrane region" description="Helical" evidence="6">
    <location>
        <begin position="735"/>
        <end position="758"/>
    </location>
</feature>
<name>A0ABW1UZI7_9LACO</name>
<dbReference type="RefSeq" id="WP_125593474.1">
    <property type="nucleotide sequence ID" value="NZ_JBHSSN010000015.1"/>
</dbReference>
<feature type="transmembrane region" description="Helical" evidence="6">
    <location>
        <begin position="821"/>
        <end position="840"/>
    </location>
</feature>
<evidence type="ECO:0000313" key="7">
    <source>
        <dbReference type="EMBL" id="MFC6324194.1"/>
    </source>
</evidence>
<keyword evidence="2 6" id="KW-0812">Transmembrane</keyword>
<keyword evidence="8" id="KW-1185">Reference proteome</keyword>
<dbReference type="InterPro" id="IPR011049">
    <property type="entry name" value="Serralysin-like_metalloprot_C"/>
</dbReference>
<evidence type="ECO:0000313" key="8">
    <source>
        <dbReference type="Proteomes" id="UP001596186"/>
    </source>
</evidence>
<sequence>MIKAEWQYLLKHKFMMLVLIVIMFIPSIYSVTFLKSMWDPYGELGNLPVAVINNDKSVTYRGTKLSVGKDLSKNLKKSDAMDFKILTSKKEAAKGLDEGKYYMVVTIPKDFSKSATTLLKKKPDKMVLHYKTSAGHNFIASKMTASAAKTAAEQVSQQVTKTYSKTLFSAIQKLGKGMDTAAKGGDKLTSGSKKLASANDQVTSGLNTLSSSSLTFSNGATTLNNGLNQYISGVNQAASGSQTLSSGLDTLNNQSATLVSGVSQLATGSNTLSSGVQSYTSGVDQLNTAANTLNSGTNSLVSGTNTLATSSNTLNSGIGQLYTASGELTSQLQKVSSGVSSSQSQLSQLSSALSSAQSQLSNSATQSAAIKSDMQTLQQAIAAQSSSNNSDVAQKVSEAADQQNLTPDQKSAMLAAVNSANTKSDTSALQSAAASLSSDLSSLNTGSTNLSGLQSALSTAGSSQAELATALAQLASGSQTITNQLGTASSGMNQLTQGMNQLNSSSSQLASGTSQIAAGTGQLASNSSTLNNGAATLASGINSMNGQMPALQSGVSQLDSGAQTLTSGLNTLQSSGSQLTSGATTLASGATQIASGSQTLASGSSQMGEGINQVYNGNKELASQLSNGAKQAKVDPTKLTYNQIAKPTTTKHTERDDAPNNGTGMAPYMLSVSLFIGALAFNLMFDTYTPRKYPHSGVSWWASKASLNTAFVIGESVIVYFLMKVVDGLAPIHPGATFVMIFLTAMMFMMIVSWLNLVLGKVGSFISLVLLVLQLGGSAGTYPIQLSDKFFNVINPWLPMSYTVTGLRNTLMTGNSALPQMIYTMLVSLVFVVLCLLFFIRRRSRIKEIDFTKESSEQNLV</sequence>
<dbReference type="NCBIfam" id="TIGR03061">
    <property type="entry name" value="pip_yhgE_Nterm"/>
    <property type="match status" value="1"/>
</dbReference>
<proteinExistence type="predicted"/>
<feature type="region of interest" description="Disordered" evidence="5">
    <location>
        <begin position="636"/>
        <end position="662"/>
    </location>
</feature>
<dbReference type="InterPro" id="IPR017500">
    <property type="entry name" value="Phage_infect_YhgE_N"/>
</dbReference>
<dbReference type="EMBL" id="JBHSSN010000015">
    <property type="protein sequence ID" value="MFC6324194.1"/>
    <property type="molecule type" value="Genomic_DNA"/>
</dbReference>
<dbReference type="PANTHER" id="PTHR43077">
    <property type="entry name" value="TRANSPORT PERMEASE YVFS-RELATED"/>
    <property type="match status" value="1"/>
</dbReference>
<dbReference type="InterPro" id="IPR023908">
    <property type="entry name" value="xxxLxxG_rpt"/>
</dbReference>
<evidence type="ECO:0000256" key="5">
    <source>
        <dbReference type="SAM" id="MobiDB-lite"/>
    </source>
</evidence>
<evidence type="ECO:0000256" key="6">
    <source>
        <dbReference type="SAM" id="Phobius"/>
    </source>
</evidence>
<keyword evidence="4 6" id="KW-0472">Membrane</keyword>
<accession>A0ABW1UZI7</accession>
<gene>
    <name evidence="7" type="ORF">ACFP1F_10630</name>
</gene>
<dbReference type="InterPro" id="IPR051328">
    <property type="entry name" value="T7SS_ABC-Transporter"/>
</dbReference>
<organism evidence="7 8">
    <name type="scientific">Companilactobacillus baiquanensis</name>
    <dbReference type="NCBI Taxonomy" id="2486005"/>
    <lineage>
        <taxon>Bacteria</taxon>
        <taxon>Bacillati</taxon>
        <taxon>Bacillota</taxon>
        <taxon>Bacilli</taxon>
        <taxon>Lactobacillales</taxon>
        <taxon>Lactobacillaceae</taxon>
        <taxon>Companilactobacillus</taxon>
    </lineage>
</organism>